<reference evidence="1" key="1">
    <citation type="journal article" date="2013" name="J. Plant Res.">
        <title>Effect of fungi and light on seed germination of three Opuntia species from semiarid lands of central Mexico.</title>
        <authorList>
            <person name="Delgado-Sanchez P."/>
            <person name="Jimenez-Bremont J.F."/>
            <person name="Guerrero-Gonzalez Mde L."/>
            <person name="Flores J."/>
        </authorList>
    </citation>
    <scope>NUCLEOTIDE SEQUENCE</scope>
    <source>
        <tissue evidence="1">Cladode</tissue>
    </source>
</reference>
<organism evidence="1">
    <name type="scientific">Opuntia streptacantha</name>
    <name type="common">Prickly pear cactus</name>
    <name type="synonym">Opuntia cardona</name>
    <dbReference type="NCBI Taxonomy" id="393608"/>
    <lineage>
        <taxon>Eukaryota</taxon>
        <taxon>Viridiplantae</taxon>
        <taxon>Streptophyta</taxon>
        <taxon>Embryophyta</taxon>
        <taxon>Tracheophyta</taxon>
        <taxon>Spermatophyta</taxon>
        <taxon>Magnoliopsida</taxon>
        <taxon>eudicotyledons</taxon>
        <taxon>Gunneridae</taxon>
        <taxon>Pentapetalae</taxon>
        <taxon>Caryophyllales</taxon>
        <taxon>Cactineae</taxon>
        <taxon>Cactaceae</taxon>
        <taxon>Opuntioideae</taxon>
        <taxon>Opuntia</taxon>
    </lineage>
</organism>
<name>A0A7C8Z441_OPUST</name>
<proteinExistence type="predicted"/>
<dbReference type="EMBL" id="GISG01085794">
    <property type="protein sequence ID" value="MBA4633151.1"/>
    <property type="molecule type" value="Transcribed_RNA"/>
</dbReference>
<protein>
    <submittedName>
        <fullName evidence="1">Uncharacterized protein</fullName>
    </submittedName>
</protein>
<sequence>MCTPLAPLSSLSTAIPNTLFQILDGKHPRCQTHEFFDGTLSNYKLSWVSNPGLQLSPSACLLYPTWQSQHTNLTAECNFQHSVVQDCRASQWLSSLLLHYSKSCTHLTKP</sequence>
<evidence type="ECO:0000313" key="1">
    <source>
        <dbReference type="EMBL" id="MBA4633151.1"/>
    </source>
</evidence>
<reference evidence="1" key="2">
    <citation type="submission" date="2020-07" db="EMBL/GenBank/DDBJ databases">
        <authorList>
            <person name="Vera ALvarez R."/>
            <person name="Arias-Moreno D.M."/>
            <person name="Jimenez-Jacinto V."/>
            <person name="Jimenez-Bremont J.F."/>
            <person name="Swaminathan K."/>
            <person name="Moose S.P."/>
            <person name="Guerrero-Gonzalez M.L."/>
            <person name="Marino-Ramirez L."/>
            <person name="Landsman D."/>
            <person name="Rodriguez-Kessler M."/>
            <person name="Delgado-Sanchez P."/>
        </authorList>
    </citation>
    <scope>NUCLEOTIDE SEQUENCE</scope>
    <source>
        <tissue evidence="1">Cladode</tissue>
    </source>
</reference>
<dbReference type="AlphaFoldDB" id="A0A7C8Z441"/>
<accession>A0A7C8Z441</accession>